<evidence type="ECO:0000313" key="2">
    <source>
        <dbReference type="Proteomes" id="UP000278792"/>
    </source>
</evidence>
<dbReference type="Pfam" id="PF02348">
    <property type="entry name" value="CTP_transf_3"/>
    <property type="match status" value="1"/>
</dbReference>
<dbReference type="EMBL" id="RKIK01000091">
    <property type="protein sequence ID" value="ROV58149.1"/>
    <property type="molecule type" value="Genomic_DNA"/>
</dbReference>
<dbReference type="Proteomes" id="UP000278792">
    <property type="component" value="Unassembled WGS sequence"/>
</dbReference>
<dbReference type="PANTHER" id="PTHR42866">
    <property type="entry name" value="3-DEOXY-MANNO-OCTULOSONATE CYTIDYLYLTRANSFERASE"/>
    <property type="match status" value="1"/>
</dbReference>
<organism evidence="1 2">
    <name type="scientific">Vibrio ponticus</name>
    <dbReference type="NCBI Taxonomy" id="265668"/>
    <lineage>
        <taxon>Bacteria</taxon>
        <taxon>Pseudomonadati</taxon>
        <taxon>Pseudomonadota</taxon>
        <taxon>Gammaproteobacteria</taxon>
        <taxon>Vibrionales</taxon>
        <taxon>Vibrionaceae</taxon>
        <taxon>Vibrio</taxon>
    </lineage>
</organism>
<gene>
    <name evidence="1" type="ORF">EGH82_19855</name>
</gene>
<dbReference type="SUPFAM" id="SSF53448">
    <property type="entry name" value="Nucleotide-diphospho-sugar transferases"/>
    <property type="match status" value="1"/>
</dbReference>
<accession>A0A3N3DUV5</accession>
<reference evidence="1 2" key="1">
    <citation type="submission" date="2018-11" db="EMBL/GenBank/DDBJ databases">
        <title>Vibrio ponticus strain CAIM 1751 pathogenic for the snapper Lutjanus guttatus.</title>
        <authorList>
            <person name="Soto-Rodriguez S."/>
            <person name="Lozano-Olvera R."/>
            <person name="Gomez-Gil B."/>
        </authorList>
    </citation>
    <scope>NUCLEOTIDE SEQUENCE [LARGE SCALE GENOMIC DNA]</scope>
    <source>
        <strain evidence="1 2">CAIM 1751</strain>
    </source>
</reference>
<sequence length="251" mass="28709">MSVVAILQARSSSSRLPQKVLRPILGKPMLERQIERVLRSQAIEKLIVATSDDPSDDLLVELCQRLNVACFRGSLEDVLDRFYNAAALHKPKHVVRLTGDCPLIDHQVIDKVISAHIQSGADYTSNVNPPTYPDGLDVEVMTFTSLETAWRFATLQSDREHVTSYIRKPEASFHIENVKNDVDLSHFRWTVDELADFEFVTKVYTCLYRLNSHFDTQEILELIENQPDLLAINQGYIRNEGYEQSLLKDKH</sequence>
<keyword evidence="1" id="KW-0167">Capsid protein</keyword>
<evidence type="ECO:0000313" key="1">
    <source>
        <dbReference type="EMBL" id="ROV58149.1"/>
    </source>
</evidence>
<protein>
    <submittedName>
        <fullName evidence="1">Spore coat protein</fullName>
    </submittedName>
</protein>
<proteinExistence type="predicted"/>
<keyword evidence="1" id="KW-0946">Virion</keyword>
<dbReference type="AlphaFoldDB" id="A0A3N3DUV5"/>
<dbReference type="CDD" id="cd02518">
    <property type="entry name" value="GT2_SpsF"/>
    <property type="match status" value="1"/>
</dbReference>
<dbReference type="InterPro" id="IPR003329">
    <property type="entry name" value="Cytidylyl_trans"/>
</dbReference>
<dbReference type="InterPro" id="IPR029044">
    <property type="entry name" value="Nucleotide-diphossugar_trans"/>
</dbReference>
<name>A0A3N3DUV5_9VIBR</name>
<dbReference type="PANTHER" id="PTHR42866:SF1">
    <property type="entry name" value="SPORE COAT POLYSACCHARIDE BIOSYNTHESIS PROTEIN SPSF"/>
    <property type="match status" value="1"/>
</dbReference>
<dbReference type="RefSeq" id="WP_123783373.1">
    <property type="nucleotide sequence ID" value="NZ_RKIK01000091.1"/>
</dbReference>
<dbReference type="GO" id="GO:0005829">
    <property type="term" value="C:cytosol"/>
    <property type="evidence" value="ECO:0007669"/>
    <property type="project" value="TreeGrafter"/>
</dbReference>
<comment type="caution">
    <text evidence="1">The sequence shown here is derived from an EMBL/GenBank/DDBJ whole genome shotgun (WGS) entry which is preliminary data.</text>
</comment>
<dbReference type="Gene3D" id="3.90.550.10">
    <property type="entry name" value="Spore Coat Polysaccharide Biosynthesis Protein SpsA, Chain A"/>
    <property type="match status" value="1"/>
</dbReference>